<evidence type="ECO:0000313" key="3">
    <source>
        <dbReference type="Proteomes" id="UP000178975"/>
    </source>
</evidence>
<gene>
    <name evidence="2" type="ORF">A2456_02575</name>
</gene>
<reference evidence="2 3" key="1">
    <citation type="journal article" date="2016" name="Nat. Commun.">
        <title>Thousands of microbial genomes shed light on interconnected biogeochemical processes in an aquifer system.</title>
        <authorList>
            <person name="Anantharaman K."/>
            <person name="Brown C.T."/>
            <person name="Hug L.A."/>
            <person name="Sharon I."/>
            <person name="Castelle C.J."/>
            <person name="Probst A.J."/>
            <person name="Thomas B.C."/>
            <person name="Singh A."/>
            <person name="Wilkins M.J."/>
            <person name="Karaoz U."/>
            <person name="Brodie E.L."/>
            <person name="Williams K.H."/>
            <person name="Hubbard S.S."/>
            <person name="Banfield J.F."/>
        </authorList>
    </citation>
    <scope>NUCLEOTIDE SEQUENCE [LARGE SCALE GENOMIC DNA]</scope>
</reference>
<dbReference type="AlphaFoldDB" id="A0A1F6YW65"/>
<feature type="transmembrane region" description="Helical" evidence="1">
    <location>
        <begin position="58"/>
        <end position="78"/>
    </location>
</feature>
<comment type="caution">
    <text evidence="2">The sequence shown here is derived from an EMBL/GenBank/DDBJ whole genome shotgun (WGS) entry which is preliminary data.</text>
</comment>
<dbReference type="Proteomes" id="UP000178975">
    <property type="component" value="Unassembled WGS sequence"/>
</dbReference>
<proteinExistence type="predicted"/>
<keyword evidence="1" id="KW-1133">Transmembrane helix</keyword>
<feature type="transmembrane region" description="Helical" evidence="1">
    <location>
        <begin position="165"/>
        <end position="185"/>
    </location>
</feature>
<evidence type="ECO:0000256" key="1">
    <source>
        <dbReference type="SAM" id="Phobius"/>
    </source>
</evidence>
<feature type="transmembrane region" description="Helical" evidence="1">
    <location>
        <begin position="34"/>
        <end position="52"/>
    </location>
</feature>
<organism evidence="2 3">
    <name type="scientific">Candidatus Nomurabacteria bacterium RIFOXYC2_FULL_36_19</name>
    <dbReference type="NCBI Taxonomy" id="1801806"/>
    <lineage>
        <taxon>Bacteria</taxon>
        <taxon>Candidatus Nomuraibacteriota</taxon>
    </lineage>
</organism>
<keyword evidence="1" id="KW-0472">Membrane</keyword>
<sequence length="191" mass="22066">MLPEYIIYFTVLVSLVAFFFYFRNIFRGQTKPNLVSWFIWMLAPFIGVFFQLKAGAGLASLPVFLAGAGSLLVIVFSLRNKNAYWELTKLDMICGVLSLTSLVFYIYTHNLSISILFAILSDGLAFIPTFIKSWKFPETETNSVYFADIFNNILGLLIIKNWSFTIYSFLVYLAVFNLIEIFILYRKKIFK</sequence>
<keyword evidence="1" id="KW-0812">Transmembrane</keyword>
<dbReference type="EMBL" id="MFWE01000006">
    <property type="protein sequence ID" value="OGJ10598.1"/>
    <property type="molecule type" value="Genomic_DNA"/>
</dbReference>
<accession>A0A1F6YW65</accession>
<feature type="transmembrane region" description="Helical" evidence="1">
    <location>
        <begin position="6"/>
        <end position="22"/>
    </location>
</feature>
<protein>
    <submittedName>
        <fullName evidence="2">Uncharacterized protein</fullName>
    </submittedName>
</protein>
<evidence type="ECO:0000313" key="2">
    <source>
        <dbReference type="EMBL" id="OGJ10598.1"/>
    </source>
</evidence>
<name>A0A1F6YW65_9BACT</name>